<gene>
    <name evidence="2" type="ORF">J2T23_002706</name>
</gene>
<dbReference type="InterPro" id="IPR024559">
    <property type="entry name" value="DUF3846"/>
</dbReference>
<comment type="caution">
    <text evidence="2">The sequence shown here is derived from an EMBL/GenBank/DDBJ whole genome shotgun (WGS) entry which is preliminary data.</text>
</comment>
<reference evidence="2 3" key="1">
    <citation type="submission" date="2023-07" db="EMBL/GenBank/DDBJ databases">
        <title>Sorghum-associated microbial communities from plants grown in Nebraska, USA.</title>
        <authorList>
            <person name="Schachtman D."/>
        </authorList>
    </citation>
    <scope>NUCLEOTIDE SEQUENCE [LARGE SCALE GENOMIC DNA]</scope>
    <source>
        <strain evidence="2 3">DS1001</strain>
    </source>
</reference>
<proteinExistence type="predicted"/>
<dbReference type="Proteomes" id="UP001239267">
    <property type="component" value="Unassembled WGS sequence"/>
</dbReference>
<sequence length="116" mass="12576">MNTRTYTALVVPASTSEPIRIERVEADPQALEALVGGPLESVIRGDWHVYLNAESVTMLLPVNFRAGQLMHECGLDLDGIRGTAVFLGRGEHSAEADIPDHLERLVEELFGAPLAA</sequence>
<dbReference type="RefSeq" id="WP_141180991.1">
    <property type="nucleotide sequence ID" value="NZ_JAUSTB010000008.1"/>
</dbReference>
<evidence type="ECO:0000259" key="1">
    <source>
        <dbReference type="Pfam" id="PF12957"/>
    </source>
</evidence>
<evidence type="ECO:0000313" key="2">
    <source>
        <dbReference type="EMBL" id="MDQ0146804.1"/>
    </source>
</evidence>
<dbReference type="EMBL" id="JAUSTB010000008">
    <property type="protein sequence ID" value="MDQ0146804.1"/>
    <property type="molecule type" value="Genomic_DNA"/>
</dbReference>
<accession>A0AAJ1WE12</accession>
<feature type="domain" description="DUF3846" evidence="1">
    <location>
        <begin position="10"/>
        <end position="110"/>
    </location>
</feature>
<dbReference type="AlphaFoldDB" id="A0AAJ1WE12"/>
<organism evidence="2 3">
    <name type="scientific">Pseudarthrobacter niigatensis</name>
    <dbReference type="NCBI Taxonomy" id="369935"/>
    <lineage>
        <taxon>Bacteria</taxon>
        <taxon>Bacillati</taxon>
        <taxon>Actinomycetota</taxon>
        <taxon>Actinomycetes</taxon>
        <taxon>Micrococcales</taxon>
        <taxon>Micrococcaceae</taxon>
        <taxon>Pseudarthrobacter</taxon>
    </lineage>
</organism>
<keyword evidence="3" id="KW-1185">Reference proteome</keyword>
<name>A0AAJ1WE12_9MICC</name>
<protein>
    <recommendedName>
        <fullName evidence="1">DUF3846 domain-containing protein</fullName>
    </recommendedName>
</protein>
<evidence type="ECO:0000313" key="3">
    <source>
        <dbReference type="Proteomes" id="UP001239267"/>
    </source>
</evidence>
<dbReference type="Pfam" id="PF12957">
    <property type="entry name" value="DUF3846"/>
    <property type="match status" value="1"/>
</dbReference>